<dbReference type="GO" id="GO:0004760">
    <property type="term" value="F:L-serine-pyruvate transaminase activity"/>
    <property type="evidence" value="ECO:0007669"/>
    <property type="project" value="TreeGrafter"/>
</dbReference>
<name>A0A8J3MS01_9CHLR</name>
<dbReference type="SUPFAM" id="SSF53383">
    <property type="entry name" value="PLP-dependent transferases"/>
    <property type="match status" value="1"/>
</dbReference>
<evidence type="ECO:0000256" key="8">
    <source>
        <dbReference type="PIRSR" id="PIRSR000524-50"/>
    </source>
</evidence>
<evidence type="ECO:0000256" key="5">
    <source>
        <dbReference type="ARBA" id="ARBA00054899"/>
    </source>
</evidence>
<dbReference type="GO" id="GO:0008453">
    <property type="term" value="F:alanine-glyoxylate transaminase activity"/>
    <property type="evidence" value="ECO:0007669"/>
    <property type="project" value="TreeGrafter"/>
</dbReference>
<dbReference type="GO" id="GO:0019265">
    <property type="term" value="P:glycine biosynthetic process, by transamination of glyoxylate"/>
    <property type="evidence" value="ECO:0007669"/>
    <property type="project" value="TreeGrafter"/>
</dbReference>
<dbReference type="FunFam" id="3.90.1150.10:FF:000031">
    <property type="entry name" value="Serine--glyoxylate aminotransferase"/>
    <property type="match status" value="1"/>
</dbReference>
<accession>A0A8J3MS01</accession>
<dbReference type="Gene3D" id="3.40.640.10">
    <property type="entry name" value="Type I PLP-dependent aspartate aminotransferase-like (Major domain)"/>
    <property type="match status" value="1"/>
</dbReference>
<dbReference type="InterPro" id="IPR015421">
    <property type="entry name" value="PyrdxlP-dep_Trfase_major"/>
</dbReference>
<dbReference type="PANTHER" id="PTHR21152">
    <property type="entry name" value="AMINOTRANSFERASE CLASS V"/>
    <property type="match status" value="1"/>
</dbReference>
<evidence type="ECO:0000313" key="11">
    <source>
        <dbReference type="Proteomes" id="UP000612362"/>
    </source>
</evidence>
<feature type="binding site" evidence="7">
    <location>
        <position position="339"/>
    </location>
    <ligand>
        <name>substrate</name>
    </ligand>
</feature>
<comment type="similarity">
    <text evidence="2">Belongs to the class-V pyridoxal-phosphate-dependent aminotransferase family.</text>
</comment>
<gene>
    <name evidence="10" type="ORF">KSX_37130</name>
</gene>
<keyword evidence="10" id="KW-0808">Transferase</keyword>
<dbReference type="PIRSF" id="PIRSF000524">
    <property type="entry name" value="SPT"/>
    <property type="match status" value="1"/>
</dbReference>
<dbReference type="InterPro" id="IPR015422">
    <property type="entry name" value="PyrdxlP-dep_Trfase_small"/>
</dbReference>
<dbReference type="FunFam" id="3.40.640.10:FF:000054">
    <property type="entry name" value="Serine--glyoxylate aminotransferase"/>
    <property type="match status" value="1"/>
</dbReference>
<comment type="caution">
    <text evidence="10">The sequence shown here is derived from an EMBL/GenBank/DDBJ whole genome shotgun (WGS) entry which is preliminary data.</text>
</comment>
<evidence type="ECO:0000256" key="1">
    <source>
        <dbReference type="ARBA" id="ARBA00001933"/>
    </source>
</evidence>
<keyword evidence="10" id="KW-0032">Aminotransferase</keyword>
<dbReference type="Pfam" id="PF00266">
    <property type="entry name" value="Aminotran_5"/>
    <property type="match status" value="1"/>
</dbReference>
<evidence type="ECO:0000256" key="3">
    <source>
        <dbReference type="ARBA" id="ARBA00011771"/>
    </source>
</evidence>
<dbReference type="AlphaFoldDB" id="A0A8J3MS01"/>
<keyword evidence="11" id="KW-1185">Reference proteome</keyword>
<evidence type="ECO:0000256" key="7">
    <source>
        <dbReference type="PIRSR" id="PIRSR000524-1"/>
    </source>
</evidence>
<evidence type="ECO:0000256" key="2">
    <source>
        <dbReference type="ARBA" id="ARBA00009236"/>
    </source>
</evidence>
<feature type="domain" description="Aminotransferase class V" evidence="9">
    <location>
        <begin position="19"/>
        <end position="328"/>
    </location>
</feature>
<organism evidence="10 11">
    <name type="scientific">Ktedonospora formicarum</name>
    <dbReference type="NCBI Taxonomy" id="2778364"/>
    <lineage>
        <taxon>Bacteria</taxon>
        <taxon>Bacillati</taxon>
        <taxon>Chloroflexota</taxon>
        <taxon>Ktedonobacteria</taxon>
        <taxon>Ktedonobacterales</taxon>
        <taxon>Ktedonobacteraceae</taxon>
        <taxon>Ktedonospora</taxon>
    </lineage>
</organism>
<dbReference type="InterPro" id="IPR000192">
    <property type="entry name" value="Aminotrans_V_dom"/>
</dbReference>
<dbReference type="RefSeq" id="WP_220194875.1">
    <property type="nucleotide sequence ID" value="NZ_BNJF01000001.1"/>
</dbReference>
<reference evidence="10" key="1">
    <citation type="submission" date="2020-10" db="EMBL/GenBank/DDBJ databases">
        <title>Taxonomic study of unclassified bacteria belonging to the class Ktedonobacteria.</title>
        <authorList>
            <person name="Yabe S."/>
            <person name="Wang C.M."/>
            <person name="Zheng Y."/>
            <person name="Sakai Y."/>
            <person name="Cavaletti L."/>
            <person name="Monciardini P."/>
            <person name="Donadio S."/>
        </authorList>
    </citation>
    <scope>NUCLEOTIDE SEQUENCE</scope>
    <source>
        <strain evidence="10">SOSP1-1</strain>
    </source>
</reference>
<comment type="subunit">
    <text evidence="3">Heterodimer of a large and a small subunit.</text>
</comment>
<dbReference type="PANTHER" id="PTHR21152:SF40">
    <property type="entry name" value="ALANINE--GLYOXYLATE AMINOTRANSFERASE"/>
    <property type="match status" value="1"/>
</dbReference>
<evidence type="ECO:0000259" key="9">
    <source>
        <dbReference type="Pfam" id="PF00266"/>
    </source>
</evidence>
<proteinExistence type="inferred from homology"/>
<evidence type="ECO:0000256" key="4">
    <source>
        <dbReference type="ARBA" id="ARBA00022898"/>
    </source>
</evidence>
<feature type="modified residue" description="N6-(pyridoxal phosphate)lysine" evidence="8">
    <location>
        <position position="193"/>
    </location>
</feature>
<dbReference type="EMBL" id="BNJF01000001">
    <property type="protein sequence ID" value="GHO45550.1"/>
    <property type="molecule type" value="Genomic_DNA"/>
</dbReference>
<dbReference type="InterPro" id="IPR024169">
    <property type="entry name" value="SP_NH2Trfase/AEP_transaminase"/>
</dbReference>
<dbReference type="Gene3D" id="3.90.1150.10">
    <property type="entry name" value="Aspartate Aminotransferase, domain 1"/>
    <property type="match status" value="1"/>
</dbReference>
<comment type="function">
    <text evidence="5">Soluble hydrogenase catalyzes both production and consumption of hydrogen from suitable artificial electron donors or acceptors. This subunit catalyzes the tritium-exchange activity.</text>
</comment>
<sequence length="389" mass="42221">MLKEKIALHLAGPTPIPPQVAAAMTMPMINHRSDTFSVLCKEVASKLEALFRTQEQVYVLASSGSSGWETAMVNFVPAAVKVLNVIIGDFGERWSKANAELGYEVENLRYASGTAAKAADIATILEKNQGSIKAVCFQHNETSTGVSNPVKEIAAEAAKYGALSLVDGVSSVGALPLHMDEWGIDVAFTGSQKTLMCPPGLMIIAASKRAWAQADEAHTPKFYFNLQEYRKNYDKGQTPQTPAISLYYGLQAALQMLENEGWDKVQERHHLMGEMSRAGIKATGLKLLCQEEEFASDTLTAVIVPDEVKAATFLKTAKDSFGVIYAAGQGKELKERIFRIGHMGYMTPNDVLVALAAVENSLAAVGYDIQPGKAVAAAQEVWLRDIRQH</sequence>
<comment type="cofactor">
    <cofactor evidence="1 8">
        <name>pyridoxal 5'-phosphate</name>
        <dbReference type="ChEBI" id="CHEBI:597326"/>
    </cofactor>
</comment>
<evidence type="ECO:0000256" key="6">
    <source>
        <dbReference type="ARBA" id="ARBA00079151"/>
    </source>
</evidence>
<keyword evidence="4 8" id="KW-0663">Pyridoxal phosphate</keyword>
<dbReference type="InterPro" id="IPR015424">
    <property type="entry name" value="PyrdxlP-dep_Trfase"/>
</dbReference>
<evidence type="ECO:0000313" key="10">
    <source>
        <dbReference type="EMBL" id="GHO45550.1"/>
    </source>
</evidence>
<dbReference type="Proteomes" id="UP000612362">
    <property type="component" value="Unassembled WGS sequence"/>
</dbReference>
<protein>
    <recommendedName>
        <fullName evidence="6">Tritium exchange subunit</fullName>
    </recommendedName>
</protein>